<proteinExistence type="predicted"/>
<evidence type="ECO:0000313" key="2">
    <source>
        <dbReference type="EMBL" id="AGE50559.1"/>
    </source>
</evidence>
<dbReference type="GeneID" id="41900469"/>
<keyword evidence="1" id="KW-0472">Membrane</keyword>
<keyword evidence="1" id="KW-1133">Transmembrane helix</keyword>
<dbReference type="Proteomes" id="UP000243236">
    <property type="component" value="Segment"/>
</dbReference>
<keyword evidence="3" id="KW-1185">Reference proteome</keyword>
<dbReference type="RefSeq" id="YP_009701895.1">
    <property type="nucleotide sequence ID" value="NC_044937.1"/>
</dbReference>
<name>M1HK83_9PHYC</name>
<dbReference type="KEGG" id="vg:41900469"/>
<dbReference type="EMBL" id="JX997159">
    <property type="protein sequence ID" value="AGE50559.1"/>
    <property type="molecule type" value="Genomic_DNA"/>
</dbReference>
<feature type="transmembrane region" description="Helical" evidence="1">
    <location>
        <begin position="12"/>
        <end position="32"/>
    </location>
</feature>
<gene>
    <name evidence="2" type="primary">CVA-1_599L</name>
    <name evidence="2" type="ORF">PBCVCVA1_599L</name>
</gene>
<sequence>MVNNILCNINIMHYLLVALIVVAIVAASFWWFKVRKEKFTMKLYRPTYKTKIPATTWDPADVLTAVMPQGKGKTPALAVELGNYRRFVRV</sequence>
<evidence type="ECO:0000256" key="1">
    <source>
        <dbReference type="SAM" id="Phobius"/>
    </source>
</evidence>
<evidence type="ECO:0000313" key="3">
    <source>
        <dbReference type="Proteomes" id="UP000243236"/>
    </source>
</evidence>
<keyword evidence="1" id="KW-0812">Transmembrane</keyword>
<reference evidence="2 3" key="1">
    <citation type="submission" date="2012-10" db="EMBL/GenBank/DDBJ databases">
        <title>Towards defining the chloroviruses: a genomic journey through a genus of large DNA viruses.</title>
        <authorList>
            <person name="Jeanniard A."/>
            <person name="Dunigan D.D."/>
            <person name="Gurnon J.R."/>
            <person name="Agarkova I."/>
            <person name="Kang M."/>
            <person name="Vitek J."/>
            <person name="Duncan G."/>
            <person name="McClung O.W."/>
            <person name="Larsen M."/>
            <person name="Claverie J.-M."/>
            <person name="Van Etten J.L."/>
            <person name="Blanc G."/>
        </authorList>
    </citation>
    <scope>NUCLEOTIDE SEQUENCE [LARGE SCALE GENOMIC DNA]</scope>
</reference>
<organism evidence="2 3">
    <name type="scientific">Paramecium bursaria Chlorella virus CVA-1</name>
    <dbReference type="NCBI Taxonomy" id="42683"/>
    <lineage>
        <taxon>Viruses</taxon>
        <taxon>Varidnaviria</taxon>
        <taxon>Bamfordvirae</taxon>
        <taxon>Nucleocytoviricota</taxon>
        <taxon>Megaviricetes</taxon>
        <taxon>Algavirales</taxon>
        <taxon>Phycodnaviridae</taxon>
        <taxon>Chlorovirus</taxon>
        <taxon>Chlorovirus conductrix</taxon>
        <taxon>Paramecium bursaria Chlorella virus A1</taxon>
    </lineage>
</organism>
<protein>
    <submittedName>
        <fullName evidence="2">Uncharacterized protein</fullName>
    </submittedName>
</protein>
<accession>M1HK83</accession>